<dbReference type="InterPro" id="IPR037401">
    <property type="entry name" value="SnoaL-like"/>
</dbReference>
<evidence type="ECO:0000313" key="4">
    <source>
        <dbReference type="Proteomes" id="UP000275663"/>
    </source>
</evidence>
<dbReference type="OrthoDB" id="129755at2"/>
<evidence type="ECO:0000256" key="1">
    <source>
        <dbReference type="SAM" id="SignalP"/>
    </source>
</evidence>
<dbReference type="Pfam" id="PF13474">
    <property type="entry name" value="SnoaL_3"/>
    <property type="match status" value="1"/>
</dbReference>
<dbReference type="InterPro" id="IPR032710">
    <property type="entry name" value="NTF2-like_dom_sf"/>
</dbReference>
<feature type="signal peptide" evidence="1">
    <location>
        <begin position="1"/>
        <end position="24"/>
    </location>
</feature>
<sequence length="150" mass="16809">MKTSSSIRRLALILPLLWQLSAVANTSSFDAALRTHLAAIENRDWVAFESTLTEADTLTFILPNGRLSKSSAEFKKSTQAWLADRDWSWSYQILSATSNASAGVAVLDVKYADLDEAGVEYKMHYLLSLVFNKERGGWRLIHDQNTLLSK</sequence>
<dbReference type="Proteomes" id="UP000275663">
    <property type="component" value="Chromosome"/>
</dbReference>
<evidence type="ECO:0000259" key="2">
    <source>
        <dbReference type="Pfam" id="PF13474"/>
    </source>
</evidence>
<name>A0A3Q9BQ50_9BURK</name>
<dbReference type="EMBL" id="CP034464">
    <property type="protein sequence ID" value="AZP11951.1"/>
    <property type="molecule type" value="Genomic_DNA"/>
</dbReference>
<organism evidence="3 4">
    <name type="scientific">Undibacterium parvum</name>
    <dbReference type="NCBI Taxonomy" id="401471"/>
    <lineage>
        <taxon>Bacteria</taxon>
        <taxon>Pseudomonadati</taxon>
        <taxon>Pseudomonadota</taxon>
        <taxon>Betaproteobacteria</taxon>
        <taxon>Burkholderiales</taxon>
        <taxon>Oxalobacteraceae</taxon>
        <taxon>Undibacterium</taxon>
    </lineage>
</organism>
<feature type="domain" description="SnoaL-like" evidence="2">
    <location>
        <begin position="31"/>
        <end position="143"/>
    </location>
</feature>
<dbReference type="AlphaFoldDB" id="A0A3Q9BQ50"/>
<proteinExistence type="predicted"/>
<dbReference type="SUPFAM" id="SSF54427">
    <property type="entry name" value="NTF2-like"/>
    <property type="match status" value="1"/>
</dbReference>
<protein>
    <submittedName>
        <fullName evidence="3">DUF4440 domain-containing protein</fullName>
    </submittedName>
</protein>
<feature type="chain" id="PRO_5018576331" evidence="1">
    <location>
        <begin position="25"/>
        <end position="150"/>
    </location>
</feature>
<dbReference type="Gene3D" id="3.10.450.50">
    <property type="match status" value="1"/>
</dbReference>
<reference evidence="3 4" key="1">
    <citation type="journal article" date="2011" name="Int. J. Syst. Evol. Microbiol.">
        <title>Description of Undibacterium oligocarboniphilum sp. nov., isolated from purified water, and Undibacterium pigrum strain CCUG 49012 as the type strain of Undibacterium parvum sp. nov., and emended descriptions of the genus Undibacterium and the species Undibacterium pigrum.</title>
        <authorList>
            <person name="Eder W."/>
            <person name="Wanner G."/>
            <person name="Ludwig W."/>
            <person name="Busse H.J."/>
            <person name="Ziemke-Kageler F."/>
            <person name="Lang E."/>
        </authorList>
    </citation>
    <scope>NUCLEOTIDE SEQUENCE [LARGE SCALE GENOMIC DNA]</scope>
    <source>
        <strain evidence="3 4">DSM 23061</strain>
    </source>
</reference>
<evidence type="ECO:0000313" key="3">
    <source>
        <dbReference type="EMBL" id="AZP11951.1"/>
    </source>
</evidence>
<accession>A0A3Q9BQ50</accession>
<dbReference type="RefSeq" id="WP_126127333.1">
    <property type="nucleotide sequence ID" value="NZ_CP034464.1"/>
</dbReference>
<keyword evidence="4" id="KW-1185">Reference proteome</keyword>
<gene>
    <name evidence="3" type="ORF">EJN92_07980</name>
</gene>
<keyword evidence="1" id="KW-0732">Signal</keyword>
<dbReference type="KEGG" id="upv:EJN92_07980"/>